<dbReference type="InterPro" id="IPR011009">
    <property type="entry name" value="Kinase-like_dom_sf"/>
</dbReference>
<name>A0A0C9WHX9_9AGAR</name>
<evidence type="ECO:0000313" key="2">
    <source>
        <dbReference type="EMBL" id="KIJ91974.1"/>
    </source>
</evidence>
<dbReference type="Gene3D" id="1.10.510.10">
    <property type="entry name" value="Transferase(Phosphotransferase) domain 1"/>
    <property type="match status" value="1"/>
</dbReference>
<dbReference type="SUPFAM" id="SSF56112">
    <property type="entry name" value="Protein kinase-like (PK-like)"/>
    <property type="match status" value="1"/>
</dbReference>
<dbReference type="GO" id="GO:0004672">
    <property type="term" value="F:protein kinase activity"/>
    <property type="evidence" value="ECO:0007669"/>
    <property type="project" value="InterPro"/>
</dbReference>
<dbReference type="Proteomes" id="UP000054477">
    <property type="component" value="Unassembled WGS sequence"/>
</dbReference>
<dbReference type="SMART" id="SM00220">
    <property type="entry name" value="S_TKc"/>
    <property type="match status" value="1"/>
</dbReference>
<reference evidence="2 3" key="1">
    <citation type="submission" date="2014-04" db="EMBL/GenBank/DDBJ databases">
        <authorList>
            <consortium name="DOE Joint Genome Institute"/>
            <person name="Kuo A."/>
            <person name="Kohler A."/>
            <person name="Nagy L.G."/>
            <person name="Floudas D."/>
            <person name="Copeland A."/>
            <person name="Barry K.W."/>
            <person name="Cichocki N."/>
            <person name="Veneault-Fourrey C."/>
            <person name="LaButti K."/>
            <person name="Lindquist E.A."/>
            <person name="Lipzen A."/>
            <person name="Lundell T."/>
            <person name="Morin E."/>
            <person name="Murat C."/>
            <person name="Sun H."/>
            <person name="Tunlid A."/>
            <person name="Henrissat B."/>
            <person name="Grigoriev I.V."/>
            <person name="Hibbett D.S."/>
            <person name="Martin F."/>
            <person name="Nordberg H.P."/>
            <person name="Cantor M.N."/>
            <person name="Hua S.X."/>
        </authorList>
    </citation>
    <scope>NUCLEOTIDE SEQUENCE [LARGE SCALE GENOMIC DNA]</scope>
    <source>
        <strain evidence="2 3">LaAM-08-1</strain>
    </source>
</reference>
<dbReference type="OrthoDB" id="2985259at2759"/>
<evidence type="ECO:0000259" key="1">
    <source>
        <dbReference type="PROSITE" id="PS50011"/>
    </source>
</evidence>
<dbReference type="EMBL" id="KN838950">
    <property type="protein sequence ID" value="KIJ91974.1"/>
    <property type="molecule type" value="Genomic_DNA"/>
</dbReference>
<dbReference type="InterPro" id="IPR000719">
    <property type="entry name" value="Prot_kinase_dom"/>
</dbReference>
<dbReference type="PROSITE" id="PS50011">
    <property type="entry name" value="PROTEIN_KINASE_DOM"/>
    <property type="match status" value="1"/>
</dbReference>
<dbReference type="HOGENOM" id="CLU_048917_0_0_1"/>
<feature type="domain" description="Protein kinase" evidence="1">
    <location>
        <begin position="87"/>
        <end position="362"/>
    </location>
</feature>
<gene>
    <name evidence="2" type="ORF">K443DRAFT_13958</name>
</gene>
<evidence type="ECO:0000313" key="3">
    <source>
        <dbReference type="Proteomes" id="UP000054477"/>
    </source>
</evidence>
<dbReference type="STRING" id="1095629.A0A0C9WHX9"/>
<protein>
    <recommendedName>
        <fullName evidence="1">Protein kinase domain-containing protein</fullName>
    </recommendedName>
</protein>
<keyword evidence="3" id="KW-1185">Reference proteome</keyword>
<dbReference type="GO" id="GO:0005524">
    <property type="term" value="F:ATP binding"/>
    <property type="evidence" value="ECO:0007669"/>
    <property type="project" value="InterPro"/>
</dbReference>
<dbReference type="AlphaFoldDB" id="A0A0C9WHX9"/>
<organism evidence="2 3">
    <name type="scientific">Laccaria amethystina LaAM-08-1</name>
    <dbReference type="NCBI Taxonomy" id="1095629"/>
    <lineage>
        <taxon>Eukaryota</taxon>
        <taxon>Fungi</taxon>
        <taxon>Dikarya</taxon>
        <taxon>Basidiomycota</taxon>
        <taxon>Agaricomycotina</taxon>
        <taxon>Agaricomycetes</taxon>
        <taxon>Agaricomycetidae</taxon>
        <taxon>Agaricales</taxon>
        <taxon>Agaricineae</taxon>
        <taxon>Hydnangiaceae</taxon>
        <taxon>Laccaria</taxon>
    </lineage>
</organism>
<sequence>MVYRVPPFVLTASISVVLLLATTARLVTTRRKICREKIPKTIDEWRKIYDDGDENFAYWNVWIQFKELFEQAGFRLWRKRSDLILAPPLGDEVIPGPSGYAYLSFLNPSLAAMQWERFNLMNGRFFALRHVDGRDFVVRVITVGGQGHDHLRIIRKLSTKSNLVLSNNHILPMEHEIFYEDVHLGIYPMLGWSMRAVMTRLFTNSVEDIMYLILQALEAVSFIHGLGIAHRDVFLNNFLVEWVPHTLIPGSTRRPTTRPRLYLIDFELAVDFPADSLPADRLLTDFPVSFDVYGQTPAPELLEKELTYCPFRLDIWQLGKGLAFFKSSISEIDDILESLENADPAKRPTAIEALDKLDHVMKNLPPSSLHNLGCDLRYLYASDKEVELGPLCLSEVPPILNHVKWRRVNFLDEIKDDLKIVAFGEQISYPCVRGLQSESAQKFRGGGRLGET</sequence>
<proteinExistence type="predicted"/>
<reference evidence="3" key="2">
    <citation type="submission" date="2015-01" db="EMBL/GenBank/DDBJ databases">
        <title>Evolutionary Origins and Diversification of the Mycorrhizal Mutualists.</title>
        <authorList>
            <consortium name="DOE Joint Genome Institute"/>
            <consortium name="Mycorrhizal Genomics Consortium"/>
            <person name="Kohler A."/>
            <person name="Kuo A."/>
            <person name="Nagy L.G."/>
            <person name="Floudas D."/>
            <person name="Copeland A."/>
            <person name="Barry K.W."/>
            <person name="Cichocki N."/>
            <person name="Veneault-Fourrey C."/>
            <person name="LaButti K."/>
            <person name="Lindquist E.A."/>
            <person name="Lipzen A."/>
            <person name="Lundell T."/>
            <person name="Morin E."/>
            <person name="Murat C."/>
            <person name="Riley R."/>
            <person name="Ohm R."/>
            <person name="Sun H."/>
            <person name="Tunlid A."/>
            <person name="Henrissat B."/>
            <person name="Grigoriev I.V."/>
            <person name="Hibbett D.S."/>
            <person name="Martin F."/>
        </authorList>
    </citation>
    <scope>NUCLEOTIDE SEQUENCE [LARGE SCALE GENOMIC DNA]</scope>
    <source>
        <strain evidence="3">LaAM-08-1</strain>
    </source>
</reference>
<accession>A0A0C9WHX9</accession>